<dbReference type="OrthoDB" id="186626at2759"/>
<dbReference type="EMBL" id="CAMXCT010000130">
    <property type="protein sequence ID" value="CAI3974363.1"/>
    <property type="molecule type" value="Genomic_DNA"/>
</dbReference>
<dbReference type="Pfam" id="PF13578">
    <property type="entry name" value="Methyltransf_24"/>
    <property type="match status" value="1"/>
</dbReference>
<keyword evidence="4" id="KW-1185">Reference proteome</keyword>
<gene>
    <name evidence="2" type="ORF">C1SCF055_LOCUS2772</name>
</gene>
<keyword evidence="3" id="KW-0808">Transferase</keyword>
<dbReference type="GO" id="GO:0032259">
    <property type="term" value="P:methylation"/>
    <property type="evidence" value="ECO:0007669"/>
    <property type="project" value="UniProtKB-KW"/>
</dbReference>
<feature type="chain" id="PRO_5043269559" evidence="1">
    <location>
        <begin position="20"/>
        <end position="352"/>
    </location>
</feature>
<name>A0A9P1BL12_9DINO</name>
<reference evidence="3 4" key="2">
    <citation type="submission" date="2024-05" db="EMBL/GenBank/DDBJ databases">
        <authorList>
            <person name="Chen Y."/>
            <person name="Shah S."/>
            <person name="Dougan E. K."/>
            <person name="Thang M."/>
            <person name="Chan C."/>
        </authorList>
    </citation>
    <scope>NUCLEOTIDE SEQUENCE [LARGE SCALE GENOMIC DNA]</scope>
</reference>
<evidence type="ECO:0000313" key="3">
    <source>
        <dbReference type="EMBL" id="CAL4761675.1"/>
    </source>
</evidence>
<dbReference type="PANTHER" id="PTHR37909">
    <property type="entry name" value="S-ADENOSYL-L-METHIONINE-DEPENDENT METHYLTRANSFERASES SUPERFAMILY PROTEIN"/>
    <property type="match status" value="1"/>
</dbReference>
<sequence length="352" mass="39946">MRPLWGAVLTTFLAGEATSETNSRHCLQTAFPDSRSELPLLLNCLGLVREAVEVGVQAGVHAHNFLEKWKGDRLRLVDLWGEEGSDTNLFYVDIANVHGVAARRQHRIQCEERLERSLRSGHAEVLHMESAIAASQIPDGDLDFVYLDARHDFEGVVADIHAWWPKVRVGGVFAGHDFVDGEFPEGDFFWISALEEALPRLDVHVIRERNRYPSFFILKSQEMSSLIPRKVDTMALTLKLYADRSKYFDLWARKLKGAPEVGECFLSSCKDTCSSDCSQRVSNFTPSRTAVSTLRPFACGQGQETCASEVTLDVDVYRQVCLERCNVTCQQRLELFQKHGEQIMSYRSDRQW</sequence>
<dbReference type="EMBL" id="CAMXCT020000130">
    <property type="protein sequence ID" value="CAL1127738.1"/>
    <property type="molecule type" value="Genomic_DNA"/>
</dbReference>
<keyword evidence="3" id="KW-0489">Methyltransferase</keyword>
<organism evidence="2">
    <name type="scientific">Cladocopium goreaui</name>
    <dbReference type="NCBI Taxonomy" id="2562237"/>
    <lineage>
        <taxon>Eukaryota</taxon>
        <taxon>Sar</taxon>
        <taxon>Alveolata</taxon>
        <taxon>Dinophyceae</taxon>
        <taxon>Suessiales</taxon>
        <taxon>Symbiodiniaceae</taxon>
        <taxon>Cladocopium</taxon>
    </lineage>
</organism>
<accession>A0A9P1BL12</accession>
<dbReference type="InterPro" id="IPR029063">
    <property type="entry name" value="SAM-dependent_MTases_sf"/>
</dbReference>
<keyword evidence="1" id="KW-0732">Signal</keyword>
<dbReference type="SUPFAM" id="SSF53335">
    <property type="entry name" value="S-adenosyl-L-methionine-dependent methyltransferases"/>
    <property type="match status" value="1"/>
</dbReference>
<dbReference type="EMBL" id="CAMXCT030000130">
    <property type="protein sequence ID" value="CAL4761675.1"/>
    <property type="molecule type" value="Genomic_DNA"/>
</dbReference>
<protein>
    <submittedName>
        <fullName evidence="3">Methyltransferase domain-containing protein</fullName>
    </submittedName>
</protein>
<dbReference type="Gene3D" id="3.40.50.150">
    <property type="entry name" value="Vaccinia Virus protein VP39"/>
    <property type="match status" value="1"/>
</dbReference>
<evidence type="ECO:0000313" key="2">
    <source>
        <dbReference type="EMBL" id="CAI3974363.1"/>
    </source>
</evidence>
<proteinExistence type="predicted"/>
<dbReference type="PANTHER" id="PTHR37909:SF1">
    <property type="entry name" value="S-ADENOSYL-L-METHIONINE-DEPENDENT METHYLTRANSFERASES SUPERFAMILY PROTEIN"/>
    <property type="match status" value="1"/>
</dbReference>
<comment type="caution">
    <text evidence="2">The sequence shown here is derived from an EMBL/GenBank/DDBJ whole genome shotgun (WGS) entry which is preliminary data.</text>
</comment>
<evidence type="ECO:0000256" key="1">
    <source>
        <dbReference type="SAM" id="SignalP"/>
    </source>
</evidence>
<dbReference type="GO" id="GO:0008168">
    <property type="term" value="F:methyltransferase activity"/>
    <property type="evidence" value="ECO:0007669"/>
    <property type="project" value="UniProtKB-KW"/>
</dbReference>
<evidence type="ECO:0000313" key="4">
    <source>
        <dbReference type="Proteomes" id="UP001152797"/>
    </source>
</evidence>
<reference evidence="2" key="1">
    <citation type="submission" date="2022-10" db="EMBL/GenBank/DDBJ databases">
        <authorList>
            <person name="Chen Y."/>
            <person name="Dougan E. K."/>
            <person name="Chan C."/>
            <person name="Rhodes N."/>
            <person name="Thang M."/>
        </authorList>
    </citation>
    <scope>NUCLEOTIDE SEQUENCE</scope>
</reference>
<dbReference type="Proteomes" id="UP001152797">
    <property type="component" value="Unassembled WGS sequence"/>
</dbReference>
<dbReference type="AlphaFoldDB" id="A0A9P1BL12"/>
<feature type="signal peptide" evidence="1">
    <location>
        <begin position="1"/>
        <end position="19"/>
    </location>
</feature>